<dbReference type="PANTHER" id="PTHR30055">
    <property type="entry name" value="HTH-TYPE TRANSCRIPTIONAL REGULATOR RUTR"/>
    <property type="match status" value="1"/>
</dbReference>
<dbReference type="Proteomes" id="UP000471293">
    <property type="component" value="Unassembled WGS sequence"/>
</dbReference>
<dbReference type="Pfam" id="PF02909">
    <property type="entry name" value="TetR_C_1"/>
    <property type="match status" value="1"/>
</dbReference>
<dbReference type="Pfam" id="PF00440">
    <property type="entry name" value="TetR_N"/>
    <property type="match status" value="1"/>
</dbReference>
<evidence type="ECO:0000256" key="3">
    <source>
        <dbReference type="ARBA" id="ARBA00023163"/>
    </source>
</evidence>
<dbReference type="SUPFAM" id="SSF46689">
    <property type="entry name" value="Homeodomain-like"/>
    <property type="match status" value="1"/>
</dbReference>
<dbReference type="GO" id="GO:0000976">
    <property type="term" value="F:transcription cis-regulatory region binding"/>
    <property type="evidence" value="ECO:0007669"/>
    <property type="project" value="TreeGrafter"/>
</dbReference>
<keyword evidence="1" id="KW-0805">Transcription regulation</keyword>
<evidence type="ECO:0000259" key="5">
    <source>
        <dbReference type="PROSITE" id="PS50977"/>
    </source>
</evidence>
<dbReference type="InterPro" id="IPR050109">
    <property type="entry name" value="HTH-type_TetR-like_transc_reg"/>
</dbReference>
<dbReference type="PROSITE" id="PS50977">
    <property type="entry name" value="HTH_TETR_2"/>
    <property type="match status" value="1"/>
</dbReference>
<feature type="DNA-binding region" description="H-T-H motif" evidence="4">
    <location>
        <begin position="39"/>
        <end position="58"/>
    </location>
</feature>
<dbReference type="SUPFAM" id="SSF48498">
    <property type="entry name" value="Tetracyclin repressor-like, C-terminal domain"/>
    <property type="match status" value="1"/>
</dbReference>
<dbReference type="GO" id="GO:0003700">
    <property type="term" value="F:DNA-binding transcription factor activity"/>
    <property type="evidence" value="ECO:0007669"/>
    <property type="project" value="TreeGrafter"/>
</dbReference>
<evidence type="ECO:0000256" key="4">
    <source>
        <dbReference type="PROSITE-ProRule" id="PRU00335"/>
    </source>
</evidence>
<evidence type="ECO:0000256" key="1">
    <source>
        <dbReference type="ARBA" id="ARBA00023015"/>
    </source>
</evidence>
<comment type="caution">
    <text evidence="6">The sequence shown here is derived from an EMBL/GenBank/DDBJ whole genome shotgun (WGS) entry which is preliminary data.</text>
</comment>
<organism evidence="6 7">
    <name type="scientific">Streptomyces halstedii</name>
    <dbReference type="NCBI Taxonomy" id="1944"/>
    <lineage>
        <taxon>Bacteria</taxon>
        <taxon>Bacillati</taxon>
        <taxon>Actinomycetota</taxon>
        <taxon>Actinomycetes</taxon>
        <taxon>Kitasatosporales</taxon>
        <taxon>Streptomycetaceae</taxon>
        <taxon>Streptomyces</taxon>
    </lineage>
</organism>
<dbReference type="Gene3D" id="1.10.10.60">
    <property type="entry name" value="Homeodomain-like"/>
    <property type="match status" value="1"/>
</dbReference>
<dbReference type="InterPro" id="IPR036271">
    <property type="entry name" value="Tet_transcr_reg_TetR-rel_C_sf"/>
</dbReference>
<dbReference type="AlphaFoldDB" id="A0A6N9UCW3"/>
<protein>
    <submittedName>
        <fullName evidence="6">TetR/AcrR family transcriptional regulator</fullName>
    </submittedName>
</protein>
<dbReference type="Gene3D" id="1.10.357.10">
    <property type="entry name" value="Tetracycline Repressor, domain 2"/>
    <property type="match status" value="1"/>
</dbReference>
<name>A0A6N9UCW3_STRHA</name>
<feature type="domain" description="HTH tetR-type" evidence="5">
    <location>
        <begin position="16"/>
        <end position="76"/>
    </location>
</feature>
<dbReference type="RefSeq" id="WP_164350288.1">
    <property type="nucleotide sequence ID" value="NZ_JAAGLQ010000710.1"/>
</dbReference>
<reference evidence="6 7" key="1">
    <citation type="submission" date="2020-01" db="EMBL/GenBank/DDBJ databases">
        <title>Insect and environment-associated Actinomycetes.</title>
        <authorList>
            <person name="Currrie C."/>
            <person name="Chevrette M."/>
            <person name="Carlson C."/>
            <person name="Stubbendieck R."/>
            <person name="Wendt-Pienkowski E."/>
        </authorList>
    </citation>
    <scope>NUCLEOTIDE SEQUENCE [LARGE SCALE GENOMIC DNA]</scope>
    <source>
        <strain evidence="6 7">SID11342</strain>
    </source>
</reference>
<keyword evidence="3" id="KW-0804">Transcription</keyword>
<sequence length="222" mass="24833">MRDQKQQPAGPGRVGRLSRQTILTAAQGVLREEGAGNLSMRRLAKELSSTPMALYHHVRDKEELLLLLLDAHAEAFPRPELPEEPRERLLASAQVLHDILADCPWIVEVLASDGFVSVSAMWLVESMIDAAVGCGLTHEDAVYAYRVIWYYTIGELTVRFNRERARSEGGGPPQRERTMRVLTAEEYPQLARLGGRWTELATADNHRRGLEAVVDGLLRAAR</sequence>
<dbReference type="GO" id="GO:0045892">
    <property type="term" value="P:negative regulation of DNA-templated transcription"/>
    <property type="evidence" value="ECO:0007669"/>
    <property type="project" value="InterPro"/>
</dbReference>
<dbReference type="InterPro" id="IPR009057">
    <property type="entry name" value="Homeodomain-like_sf"/>
</dbReference>
<accession>A0A6N9UCW3</accession>
<evidence type="ECO:0000313" key="6">
    <source>
        <dbReference type="EMBL" id="NEA20452.1"/>
    </source>
</evidence>
<dbReference type="PANTHER" id="PTHR30055:SF151">
    <property type="entry name" value="TRANSCRIPTIONAL REGULATORY PROTEIN"/>
    <property type="match status" value="1"/>
</dbReference>
<evidence type="ECO:0000313" key="7">
    <source>
        <dbReference type="Proteomes" id="UP000471293"/>
    </source>
</evidence>
<dbReference type="PRINTS" id="PR00455">
    <property type="entry name" value="HTHTETR"/>
</dbReference>
<proteinExistence type="predicted"/>
<dbReference type="EMBL" id="JAAGLQ010000710">
    <property type="protein sequence ID" value="NEA20452.1"/>
    <property type="molecule type" value="Genomic_DNA"/>
</dbReference>
<dbReference type="InterPro" id="IPR004111">
    <property type="entry name" value="Repressor_TetR_C"/>
</dbReference>
<evidence type="ECO:0000256" key="2">
    <source>
        <dbReference type="ARBA" id="ARBA00023125"/>
    </source>
</evidence>
<gene>
    <name evidence="6" type="ORF">G3I29_34395</name>
</gene>
<keyword evidence="2 4" id="KW-0238">DNA-binding</keyword>
<dbReference type="InterPro" id="IPR001647">
    <property type="entry name" value="HTH_TetR"/>
</dbReference>